<dbReference type="GO" id="GO:0008168">
    <property type="term" value="F:methyltransferase activity"/>
    <property type="evidence" value="ECO:0007669"/>
    <property type="project" value="UniProtKB-KW"/>
</dbReference>
<gene>
    <name evidence="2" type="ORF">B1C78_06825</name>
</gene>
<dbReference type="Gene3D" id="3.30.110.40">
    <property type="entry name" value="TusA-like domain"/>
    <property type="match status" value="1"/>
</dbReference>
<sequence length="82" mass="8926">MKSDNQIVLDINGQICPSCLLLTLKELNRVGAAVRDGSTEIVVLTDDRQATSTIPEAVDKMGYTTEVSGSPAGYRIRVFARR</sequence>
<dbReference type="InterPro" id="IPR001455">
    <property type="entry name" value="TusA-like"/>
</dbReference>
<comment type="caution">
    <text evidence="2">The sequence shown here is derived from an EMBL/GenBank/DDBJ whole genome shotgun (WGS) entry which is preliminary data.</text>
</comment>
<protein>
    <submittedName>
        <fullName evidence="2">tRNA methyltransferase</fullName>
    </submittedName>
</protein>
<feature type="domain" description="UPF0033" evidence="1">
    <location>
        <begin position="8"/>
        <end position="78"/>
    </location>
</feature>
<dbReference type="Pfam" id="PF01206">
    <property type="entry name" value="TusA"/>
    <property type="match status" value="1"/>
</dbReference>
<organism evidence="2 3">
    <name type="scientific">Thioalkalivibrio denitrificans</name>
    <dbReference type="NCBI Taxonomy" id="108003"/>
    <lineage>
        <taxon>Bacteria</taxon>
        <taxon>Pseudomonadati</taxon>
        <taxon>Pseudomonadota</taxon>
        <taxon>Gammaproteobacteria</taxon>
        <taxon>Chromatiales</taxon>
        <taxon>Ectothiorhodospiraceae</taxon>
        <taxon>Thioalkalivibrio</taxon>
    </lineage>
</organism>
<dbReference type="STRING" id="108003.B1C78_06825"/>
<dbReference type="EMBL" id="MVBK01000038">
    <property type="protein sequence ID" value="OOG25429.1"/>
    <property type="molecule type" value="Genomic_DNA"/>
</dbReference>
<reference evidence="2 3" key="1">
    <citation type="submission" date="2017-02" db="EMBL/GenBank/DDBJ databases">
        <title>Genomic diversity within the haloalkaliphilic genus Thioalkalivibrio.</title>
        <authorList>
            <person name="Ahn A.-C."/>
            <person name="Meier-Kolthoff J."/>
            <person name="Overmars L."/>
            <person name="Richter M."/>
            <person name="Woyke T."/>
            <person name="Sorokin D.Y."/>
            <person name="Muyzer G."/>
        </authorList>
    </citation>
    <scope>NUCLEOTIDE SEQUENCE [LARGE SCALE GENOMIC DNA]</scope>
    <source>
        <strain evidence="2 3">ALJD</strain>
    </source>
</reference>
<dbReference type="CDD" id="cd00291">
    <property type="entry name" value="SirA_YedF_YeeD"/>
    <property type="match status" value="1"/>
</dbReference>
<keyword evidence="2" id="KW-0489">Methyltransferase</keyword>
<keyword evidence="3" id="KW-1185">Reference proteome</keyword>
<dbReference type="GO" id="GO:0032259">
    <property type="term" value="P:methylation"/>
    <property type="evidence" value="ECO:0007669"/>
    <property type="project" value="UniProtKB-KW"/>
</dbReference>
<evidence type="ECO:0000259" key="1">
    <source>
        <dbReference type="Pfam" id="PF01206"/>
    </source>
</evidence>
<dbReference type="SUPFAM" id="SSF64307">
    <property type="entry name" value="SirA-like"/>
    <property type="match status" value="1"/>
</dbReference>
<dbReference type="InterPro" id="IPR036868">
    <property type="entry name" value="TusA-like_sf"/>
</dbReference>
<evidence type="ECO:0000313" key="2">
    <source>
        <dbReference type="EMBL" id="OOG25429.1"/>
    </source>
</evidence>
<dbReference type="Proteomes" id="UP000189462">
    <property type="component" value="Unassembled WGS sequence"/>
</dbReference>
<keyword evidence="2" id="KW-0808">Transferase</keyword>
<evidence type="ECO:0000313" key="3">
    <source>
        <dbReference type="Proteomes" id="UP000189462"/>
    </source>
</evidence>
<proteinExistence type="predicted"/>
<accession>A0A1V3NJZ3</accession>
<dbReference type="AlphaFoldDB" id="A0A1V3NJZ3"/>
<name>A0A1V3NJZ3_9GAMM</name>